<name>A0A1Q2MAN7_9BACT</name>
<dbReference type="InterPro" id="IPR013424">
    <property type="entry name" value="Ice-binding_C"/>
</dbReference>
<proteinExistence type="predicted"/>
<keyword evidence="1" id="KW-0732">Signal</keyword>
<dbReference type="NCBIfam" id="TIGR02595">
    <property type="entry name" value="PEP_CTERM"/>
    <property type="match status" value="1"/>
</dbReference>
<dbReference type="OrthoDB" id="291501at2"/>
<evidence type="ECO:0008006" key="6">
    <source>
        <dbReference type="Google" id="ProtNLM"/>
    </source>
</evidence>
<evidence type="ECO:0000259" key="2">
    <source>
        <dbReference type="Pfam" id="PF04862"/>
    </source>
</evidence>
<dbReference type="Pfam" id="PF04862">
    <property type="entry name" value="DUF642"/>
    <property type="match status" value="1"/>
</dbReference>
<dbReference type="Gene3D" id="2.60.120.260">
    <property type="entry name" value="Galactose-binding domain-like"/>
    <property type="match status" value="1"/>
</dbReference>
<feature type="domain" description="DUF642" evidence="2">
    <location>
        <begin position="20"/>
        <end position="171"/>
    </location>
</feature>
<organism evidence="4 5">
    <name type="scientific">Limihaloglobus sulfuriphilus</name>
    <dbReference type="NCBI Taxonomy" id="1851148"/>
    <lineage>
        <taxon>Bacteria</taxon>
        <taxon>Pseudomonadati</taxon>
        <taxon>Planctomycetota</taxon>
        <taxon>Phycisphaerae</taxon>
        <taxon>Sedimentisphaerales</taxon>
        <taxon>Sedimentisphaeraceae</taxon>
        <taxon>Limihaloglobus</taxon>
    </lineage>
</organism>
<protein>
    <recommendedName>
        <fullName evidence="6">DUF642 domain-containing protein</fullName>
    </recommendedName>
</protein>
<feature type="chain" id="PRO_5012117179" description="DUF642 domain-containing protein" evidence="1">
    <location>
        <begin position="19"/>
        <end position="196"/>
    </location>
</feature>
<feature type="signal peptide" evidence="1">
    <location>
        <begin position="1"/>
        <end position="18"/>
    </location>
</feature>
<keyword evidence="5" id="KW-1185">Reference proteome</keyword>
<dbReference type="AlphaFoldDB" id="A0A1Q2MAN7"/>
<evidence type="ECO:0000259" key="3">
    <source>
        <dbReference type="Pfam" id="PF07589"/>
    </source>
</evidence>
<reference evidence="5" key="1">
    <citation type="submission" date="2017-02" db="EMBL/GenBank/DDBJ databases">
        <title>Comparative genomics and description of representatives of a novel lineage of planctomycetes thriving in anoxic sediments.</title>
        <authorList>
            <person name="Spring S."/>
            <person name="Bunk B."/>
            <person name="Sproer C."/>
        </authorList>
    </citation>
    <scope>NUCLEOTIDE SEQUENCE [LARGE SCALE GENOMIC DNA]</scope>
    <source>
        <strain evidence="5">SM-Chi-D1</strain>
    </source>
</reference>
<gene>
    <name evidence="4" type="ORF">SMSP2_00080</name>
</gene>
<dbReference type="RefSeq" id="WP_146684779.1">
    <property type="nucleotide sequence ID" value="NZ_CP019646.1"/>
</dbReference>
<sequence length="196" mass="20958" precursor="true">MCKTIITTMMVLVMSVNANLIVNGGFEQPELTETAYLLSGSDIPGWTISEGYSVDLIYQDWAPASGDQSLALNGLDPGVISQQIATIPQAIYELTFMYAGNPEVVGGIVKTIVTAAGVSQQFDFDTTGYTRANMGWTQQVMNFSATEEVTTISFQSLIPGADSPAFDDVAVEMVQIPEPATMLLLAIGGIFAARKK</sequence>
<dbReference type="Proteomes" id="UP000188181">
    <property type="component" value="Chromosome"/>
</dbReference>
<feature type="domain" description="Ice-binding protein C-terminal" evidence="3">
    <location>
        <begin position="175"/>
        <end position="196"/>
    </location>
</feature>
<dbReference type="InterPro" id="IPR006946">
    <property type="entry name" value="DGR2-like_dom"/>
</dbReference>
<evidence type="ECO:0000313" key="4">
    <source>
        <dbReference type="EMBL" id="AQQ69746.1"/>
    </source>
</evidence>
<dbReference type="EMBL" id="CP019646">
    <property type="protein sequence ID" value="AQQ69746.1"/>
    <property type="molecule type" value="Genomic_DNA"/>
</dbReference>
<accession>A0A1Q2MAN7</accession>
<dbReference type="KEGG" id="pbas:SMSP2_00080"/>
<dbReference type="NCBIfam" id="TIGR04362">
    <property type="entry name" value="choice_anch_C"/>
    <property type="match status" value="1"/>
</dbReference>
<evidence type="ECO:0000256" key="1">
    <source>
        <dbReference type="SAM" id="SignalP"/>
    </source>
</evidence>
<dbReference type="Pfam" id="PF07589">
    <property type="entry name" value="PEP-CTERM"/>
    <property type="match status" value="1"/>
</dbReference>
<dbReference type="InterPro" id="IPR027576">
    <property type="entry name" value="Choice_anch_C_dom"/>
</dbReference>
<evidence type="ECO:0000313" key="5">
    <source>
        <dbReference type="Proteomes" id="UP000188181"/>
    </source>
</evidence>